<keyword evidence="2" id="KW-1185">Reference proteome</keyword>
<sequence length="185" mass="19950">MAEVQGLLGTAELVLGRHGAVATEEPVDNNSRVSSGFRLDQASFGMYSPRQTGGRMLPGEFVLVTRDFEWGFATHINLIVVVLCDELLEVGKDGVEEKQCRSVPEQTLRPSAPVTLKVFGHVSLVRLFLGTSIGAANLQRTGTLGLSALVWWPDGTELHHQAGMPSRLDRQCRVGAAAAEARVDA</sequence>
<gene>
    <name evidence="1" type="ORF">B0I36DRAFT_345047</name>
</gene>
<dbReference type="AlphaFoldDB" id="A0A9P9BXC1"/>
<proteinExistence type="predicted"/>
<name>A0A9P9BXC1_9PEZI</name>
<dbReference type="GeneID" id="70185866"/>
<reference evidence="1" key="1">
    <citation type="journal article" date="2021" name="Nat. Commun.">
        <title>Genetic determinants of endophytism in the Arabidopsis root mycobiome.</title>
        <authorList>
            <person name="Mesny F."/>
            <person name="Miyauchi S."/>
            <person name="Thiergart T."/>
            <person name="Pickel B."/>
            <person name="Atanasova L."/>
            <person name="Karlsson M."/>
            <person name="Huettel B."/>
            <person name="Barry K.W."/>
            <person name="Haridas S."/>
            <person name="Chen C."/>
            <person name="Bauer D."/>
            <person name="Andreopoulos W."/>
            <person name="Pangilinan J."/>
            <person name="LaButti K."/>
            <person name="Riley R."/>
            <person name="Lipzen A."/>
            <person name="Clum A."/>
            <person name="Drula E."/>
            <person name="Henrissat B."/>
            <person name="Kohler A."/>
            <person name="Grigoriev I.V."/>
            <person name="Martin F.M."/>
            <person name="Hacquard S."/>
        </authorList>
    </citation>
    <scope>NUCLEOTIDE SEQUENCE</scope>
    <source>
        <strain evidence="1">MPI-CAGE-CH-0230</strain>
    </source>
</reference>
<evidence type="ECO:0000313" key="1">
    <source>
        <dbReference type="EMBL" id="KAH7041445.1"/>
    </source>
</evidence>
<dbReference type="EMBL" id="JAGTJQ010000001">
    <property type="protein sequence ID" value="KAH7041445.1"/>
    <property type="molecule type" value="Genomic_DNA"/>
</dbReference>
<dbReference type="RefSeq" id="XP_046019500.1">
    <property type="nucleotide sequence ID" value="XM_046156320.1"/>
</dbReference>
<dbReference type="Proteomes" id="UP000756346">
    <property type="component" value="Unassembled WGS sequence"/>
</dbReference>
<organism evidence="1 2">
    <name type="scientific">Microdochium trichocladiopsis</name>
    <dbReference type="NCBI Taxonomy" id="1682393"/>
    <lineage>
        <taxon>Eukaryota</taxon>
        <taxon>Fungi</taxon>
        <taxon>Dikarya</taxon>
        <taxon>Ascomycota</taxon>
        <taxon>Pezizomycotina</taxon>
        <taxon>Sordariomycetes</taxon>
        <taxon>Xylariomycetidae</taxon>
        <taxon>Xylariales</taxon>
        <taxon>Microdochiaceae</taxon>
        <taxon>Microdochium</taxon>
    </lineage>
</organism>
<protein>
    <submittedName>
        <fullName evidence="1">Uncharacterized protein</fullName>
    </submittedName>
</protein>
<accession>A0A9P9BXC1</accession>
<comment type="caution">
    <text evidence="1">The sequence shown here is derived from an EMBL/GenBank/DDBJ whole genome shotgun (WGS) entry which is preliminary data.</text>
</comment>
<evidence type="ECO:0000313" key="2">
    <source>
        <dbReference type="Proteomes" id="UP000756346"/>
    </source>
</evidence>